<proteinExistence type="inferred from homology"/>
<organism evidence="5 6">
    <name type="scientific">Oceanobacillus jeddahense</name>
    <dbReference type="NCBI Taxonomy" id="1462527"/>
    <lineage>
        <taxon>Bacteria</taxon>
        <taxon>Bacillati</taxon>
        <taxon>Bacillota</taxon>
        <taxon>Bacilli</taxon>
        <taxon>Bacillales</taxon>
        <taxon>Bacillaceae</taxon>
        <taxon>Oceanobacillus</taxon>
    </lineage>
</organism>
<dbReference type="PANTHER" id="PTHR43353:SF5">
    <property type="entry name" value="SUCCINATE-SEMIALDEHYDE DEHYDROGENASE, MITOCHONDRIAL"/>
    <property type="match status" value="1"/>
</dbReference>
<reference evidence="5" key="1">
    <citation type="submission" date="2022-07" db="EMBL/GenBank/DDBJ databases">
        <title>FELIX.</title>
        <authorList>
            <person name="Wan K.H."/>
            <person name="Park S."/>
            <person name="Lawrence Q."/>
            <person name="Eichenberger J.P."/>
            <person name="Booth B.W."/>
            <person name="Piaggio A.J."/>
            <person name="Chandler J.C."/>
            <person name="Franklin A.B."/>
            <person name="Celniker S.E."/>
        </authorList>
    </citation>
    <scope>NUCLEOTIDE SEQUENCE</scope>
    <source>
        <strain evidence="5">QA-1986 374</strain>
    </source>
</reference>
<dbReference type="EMBL" id="CP101914">
    <property type="protein sequence ID" value="UUI01756.1"/>
    <property type="molecule type" value="Genomic_DNA"/>
</dbReference>
<dbReference type="InterPro" id="IPR016161">
    <property type="entry name" value="Ald_DH/histidinol_DH"/>
</dbReference>
<dbReference type="InterPro" id="IPR012394">
    <property type="entry name" value="Aldehyde_DH_NAD(P)"/>
</dbReference>
<feature type="domain" description="Aldehyde dehydrogenase" evidence="4">
    <location>
        <begin position="9"/>
        <end position="467"/>
    </location>
</feature>
<dbReference type="Gene3D" id="3.40.309.10">
    <property type="entry name" value="Aldehyde Dehydrogenase, Chain A, domain 2"/>
    <property type="match status" value="1"/>
</dbReference>
<accession>A0ABY5JNQ7</accession>
<dbReference type="InterPro" id="IPR016162">
    <property type="entry name" value="Ald_DH_N"/>
</dbReference>
<dbReference type="PIRSF" id="PIRSF036492">
    <property type="entry name" value="ALDH"/>
    <property type="match status" value="1"/>
</dbReference>
<dbReference type="Pfam" id="PF00171">
    <property type="entry name" value="Aldedh"/>
    <property type="match status" value="1"/>
</dbReference>
<keyword evidence="2 3" id="KW-0560">Oxidoreductase</keyword>
<dbReference type="SUPFAM" id="SSF53720">
    <property type="entry name" value="ALDH-like"/>
    <property type="match status" value="1"/>
</dbReference>
<name>A0ABY5JNQ7_9BACI</name>
<dbReference type="Gene3D" id="3.40.605.10">
    <property type="entry name" value="Aldehyde Dehydrogenase, Chain A, domain 1"/>
    <property type="match status" value="1"/>
</dbReference>
<keyword evidence="6" id="KW-1185">Reference proteome</keyword>
<dbReference type="PANTHER" id="PTHR43353">
    <property type="entry name" value="SUCCINATE-SEMIALDEHYDE DEHYDROGENASE, MITOCHONDRIAL"/>
    <property type="match status" value="1"/>
</dbReference>
<evidence type="ECO:0000256" key="2">
    <source>
        <dbReference type="ARBA" id="ARBA00023002"/>
    </source>
</evidence>
<evidence type="ECO:0000256" key="3">
    <source>
        <dbReference type="PIRNR" id="PIRNR036492"/>
    </source>
</evidence>
<dbReference type="RefSeq" id="WP_256707067.1">
    <property type="nucleotide sequence ID" value="NZ_CP101914.1"/>
</dbReference>
<evidence type="ECO:0000313" key="5">
    <source>
        <dbReference type="EMBL" id="UUI01756.1"/>
    </source>
</evidence>
<dbReference type="InterPro" id="IPR015590">
    <property type="entry name" value="Aldehyde_DH_dom"/>
</dbReference>
<dbReference type="InterPro" id="IPR050740">
    <property type="entry name" value="Aldehyde_DH_Superfamily"/>
</dbReference>
<gene>
    <name evidence="5" type="ORF">NP439_17110</name>
</gene>
<evidence type="ECO:0000259" key="4">
    <source>
        <dbReference type="Pfam" id="PF00171"/>
    </source>
</evidence>
<sequence>MVYINGEWKQSKSKMEVRNPATNEVIETVSTVGKVETEEAIKSAKQAFKSWKKTTFTERVTYLEEAARLLEEQSEELAQLITKENGKPIADARYEVNDGIDFLHWYAEEAKRVYGDVLPTAAKDKQLFVIRRPVGVCAAITPWNFPFSMITRKIAPALATGCTIILKPASATPLSAIKVFECFHKAGLPEGIVNLVIGKASEIGNTLTKSKDVKKITFTGSTDVGKLLLKNSAETVKASSMELGGHAPFIVFADSDINVATDGVLMTKFTNSGQTCVSTNRIYVEKNIAEEFTSKLVQKVEELKIGNGLDEDVNVGPIIDSNSFEKIMNQITDAKAKNGEIVCGGRQYDNKSDGYFIEPTIIVNANDDMLIAHEETFGPVVPIFTFENEEEIIEKANHTHYGLAGYCYTKDLGRAFKMMEELEYGMVGINDPAPFAIHTPFGGVKESGLGQEGGKYGLDAYLITKYVSFNTNY</sequence>
<protein>
    <recommendedName>
        <fullName evidence="3">Aldehyde dehydrogenase</fullName>
    </recommendedName>
</protein>
<dbReference type="InterPro" id="IPR016163">
    <property type="entry name" value="Ald_DH_C"/>
</dbReference>
<evidence type="ECO:0000256" key="1">
    <source>
        <dbReference type="ARBA" id="ARBA00009986"/>
    </source>
</evidence>
<dbReference type="Proteomes" id="UP001059773">
    <property type="component" value="Chromosome"/>
</dbReference>
<comment type="similarity">
    <text evidence="1 3">Belongs to the aldehyde dehydrogenase family.</text>
</comment>
<dbReference type="CDD" id="cd07103">
    <property type="entry name" value="ALDH_F5_SSADH_GabD"/>
    <property type="match status" value="1"/>
</dbReference>
<evidence type="ECO:0000313" key="6">
    <source>
        <dbReference type="Proteomes" id="UP001059773"/>
    </source>
</evidence>